<dbReference type="EMBL" id="BSXS01005348">
    <property type="protein sequence ID" value="GME84239.1"/>
    <property type="molecule type" value="Genomic_DNA"/>
</dbReference>
<comment type="caution">
    <text evidence="1">The sequence shown here is derived from an EMBL/GenBank/DDBJ whole genome shotgun (WGS) entry which is preliminary data.</text>
</comment>
<evidence type="ECO:0000313" key="1">
    <source>
        <dbReference type="EMBL" id="GME84239.1"/>
    </source>
</evidence>
<dbReference type="Proteomes" id="UP001165064">
    <property type="component" value="Unassembled WGS sequence"/>
</dbReference>
<evidence type="ECO:0000313" key="2">
    <source>
        <dbReference type="Proteomes" id="UP001165064"/>
    </source>
</evidence>
<accession>A0ACB5TA00</accession>
<reference evidence="1" key="1">
    <citation type="submission" date="2023-04" db="EMBL/GenBank/DDBJ databases">
        <title>Ambrosiozyma monospora NBRC 10751.</title>
        <authorList>
            <person name="Ichikawa N."/>
            <person name="Sato H."/>
            <person name="Tonouchi N."/>
        </authorList>
    </citation>
    <scope>NUCLEOTIDE SEQUENCE</scope>
    <source>
        <strain evidence="1">NBRC 10751</strain>
    </source>
</reference>
<gene>
    <name evidence="1" type="ORF">Amon02_000669900</name>
</gene>
<proteinExistence type="predicted"/>
<name>A0ACB5TA00_AMBMO</name>
<protein>
    <submittedName>
        <fullName evidence="1">Unnamed protein product</fullName>
    </submittedName>
</protein>
<keyword evidence="2" id="KW-1185">Reference proteome</keyword>
<organism evidence="1 2">
    <name type="scientific">Ambrosiozyma monospora</name>
    <name type="common">Yeast</name>
    <name type="synonym">Endomycopsis monosporus</name>
    <dbReference type="NCBI Taxonomy" id="43982"/>
    <lineage>
        <taxon>Eukaryota</taxon>
        <taxon>Fungi</taxon>
        <taxon>Dikarya</taxon>
        <taxon>Ascomycota</taxon>
        <taxon>Saccharomycotina</taxon>
        <taxon>Pichiomycetes</taxon>
        <taxon>Pichiales</taxon>
        <taxon>Pichiaceae</taxon>
        <taxon>Ambrosiozyma</taxon>
    </lineage>
</organism>
<sequence length="173" mass="19945">MINDMKYRYPVNHNRLPLSSGFALGRYPEDIYNGYGTSEGNPWFISTSTAAEFIYKLIFNLYNRQMPIDIDINQSPIFEKITNLKINKDTTIPFGCDAFRSATASLVSFGDTFLDIIREHVDDQGHMSEQFNKYDGFMAGAEELTWSYSSFWSAMRWRDKALEIMKKHTGCDA</sequence>